<keyword evidence="1" id="KW-0732">Signal</keyword>
<evidence type="ECO:0000313" key="2">
    <source>
        <dbReference type="Proteomes" id="UP000515158"/>
    </source>
</evidence>
<evidence type="ECO:0000256" key="1">
    <source>
        <dbReference type="SAM" id="SignalP"/>
    </source>
</evidence>
<dbReference type="Proteomes" id="UP000515158">
    <property type="component" value="Unplaced"/>
</dbReference>
<proteinExistence type="predicted"/>
<dbReference type="KEGG" id="tpal:117646926"/>
<name>A0A6P8YVR3_THRPL</name>
<feature type="signal peptide" evidence="1">
    <location>
        <begin position="1"/>
        <end position="18"/>
    </location>
</feature>
<dbReference type="InParanoid" id="A0A6P8YVR3"/>
<dbReference type="AlphaFoldDB" id="A0A6P8YVR3"/>
<evidence type="ECO:0000313" key="3">
    <source>
        <dbReference type="RefSeq" id="XP_034244198.1"/>
    </source>
</evidence>
<dbReference type="RefSeq" id="XP_034244198.1">
    <property type="nucleotide sequence ID" value="XM_034388307.1"/>
</dbReference>
<dbReference type="GeneID" id="117646926"/>
<sequence>MAALWLFALLCSGPSISAAPAKWTNSFAGPFIAVHGRQWMDCPSGRSENLIRTTIQVSQFRNPKVEAQTTLQRVTGNITLDVPLTNKGVLYMKARSGSKDKWTDNMYTLKLTGGVCKAYMDHMPDLMRKIFKLEPEEHRNPSCVIPKGVYIAEDTPVNWSLPKLPIFPYGTWRTEVGIDIGTDVKPRNIMCFVVDVMTIPKLQ</sequence>
<accession>A0A6P8YVR3</accession>
<keyword evidence="2" id="KW-1185">Reference proteome</keyword>
<gene>
    <name evidence="3" type="primary">LOC117646926</name>
</gene>
<organism evidence="3">
    <name type="scientific">Thrips palmi</name>
    <name type="common">Melon thrips</name>
    <dbReference type="NCBI Taxonomy" id="161013"/>
    <lineage>
        <taxon>Eukaryota</taxon>
        <taxon>Metazoa</taxon>
        <taxon>Ecdysozoa</taxon>
        <taxon>Arthropoda</taxon>
        <taxon>Hexapoda</taxon>
        <taxon>Insecta</taxon>
        <taxon>Pterygota</taxon>
        <taxon>Neoptera</taxon>
        <taxon>Paraneoptera</taxon>
        <taxon>Thysanoptera</taxon>
        <taxon>Terebrantia</taxon>
        <taxon>Thripoidea</taxon>
        <taxon>Thripidae</taxon>
        <taxon>Thrips</taxon>
    </lineage>
</organism>
<protein>
    <submittedName>
        <fullName evidence="3">Uncharacterized protein LOC117646926 isoform X1</fullName>
    </submittedName>
</protein>
<feature type="chain" id="PRO_5028295249" evidence="1">
    <location>
        <begin position="19"/>
        <end position="203"/>
    </location>
</feature>
<reference evidence="3" key="1">
    <citation type="submission" date="2025-08" db="UniProtKB">
        <authorList>
            <consortium name="RefSeq"/>
        </authorList>
    </citation>
    <scope>IDENTIFICATION</scope>
    <source>
        <tissue evidence="3">Total insect</tissue>
    </source>
</reference>